<proteinExistence type="predicted"/>
<name>A0A5C6CE19_9BACT</name>
<dbReference type="EMBL" id="SJPT01000006">
    <property type="protein sequence ID" value="TWU21671.1"/>
    <property type="molecule type" value="Genomic_DNA"/>
</dbReference>
<comment type="caution">
    <text evidence="1">The sequence shown here is derived from an EMBL/GenBank/DDBJ whole genome shotgun (WGS) entry which is preliminary data.</text>
</comment>
<reference evidence="1 2" key="1">
    <citation type="submission" date="2019-02" db="EMBL/GenBank/DDBJ databases">
        <title>Deep-cultivation of Planctomycetes and their phenomic and genomic characterization uncovers novel biology.</title>
        <authorList>
            <person name="Wiegand S."/>
            <person name="Jogler M."/>
            <person name="Boedeker C."/>
            <person name="Pinto D."/>
            <person name="Vollmers J."/>
            <person name="Rivas-Marin E."/>
            <person name="Kohn T."/>
            <person name="Peeters S.H."/>
            <person name="Heuer A."/>
            <person name="Rast P."/>
            <person name="Oberbeckmann S."/>
            <person name="Bunk B."/>
            <person name="Jeske O."/>
            <person name="Meyerdierks A."/>
            <person name="Storesund J.E."/>
            <person name="Kallscheuer N."/>
            <person name="Luecker S."/>
            <person name="Lage O.M."/>
            <person name="Pohl T."/>
            <person name="Merkel B.J."/>
            <person name="Hornburger P."/>
            <person name="Mueller R.-W."/>
            <person name="Bruemmer F."/>
            <person name="Labrenz M."/>
            <person name="Spormann A.M."/>
            <person name="Op Den Camp H."/>
            <person name="Overmann J."/>
            <person name="Amann R."/>
            <person name="Jetten M.S.M."/>
            <person name="Mascher T."/>
            <person name="Medema M.H."/>
            <person name="Devos D.P."/>
            <person name="Kaster A.-K."/>
            <person name="Ovreas L."/>
            <person name="Rohde M."/>
            <person name="Galperin M.Y."/>
            <person name="Jogler C."/>
        </authorList>
    </citation>
    <scope>NUCLEOTIDE SEQUENCE [LARGE SCALE GENOMIC DNA]</scope>
    <source>
        <strain evidence="1 2">Pla52o</strain>
    </source>
</reference>
<evidence type="ECO:0000313" key="2">
    <source>
        <dbReference type="Proteomes" id="UP000316304"/>
    </source>
</evidence>
<sequence>MTGFVVLASGTAGRNRPYRCFSFLILILLLILISSGSTRSNRACADGIKIKSMELPTKS</sequence>
<protein>
    <submittedName>
        <fullName evidence="1">Uncharacterized protein</fullName>
    </submittedName>
</protein>
<dbReference type="AlphaFoldDB" id="A0A5C6CE19"/>
<evidence type="ECO:0000313" key="1">
    <source>
        <dbReference type="EMBL" id="TWU21671.1"/>
    </source>
</evidence>
<keyword evidence="2" id="KW-1185">Reference proteome</keyword>
<dbReference type="Proteomes" id="UP000316304">
    <property type="component" value="Unassembled WGS sequence"/>
</dbReference>
<accession>A0A5C6CE19</accession>
<gene>
    <name evidence="1" type="ORF">Pla52o_38580</name>
</gene>
<organism evidence="1 2">
    <name type="scientific">Novipirellula galeiformis</name>
    <dbReference type="NCBI Taxonomy" id="2528004"/>
    <lineage>
        <taxon>Bacteria</taxon>
        <taxon>Pseudomonadati</taxon>
        <taxon>Planctomycetota</taxon>
        <taxon>Planctomycetia</taxon>
        <taxon>Pirellulales</taxon>
        <taxon>Pirellulaceae</taxon>
        <taxon>Novipirellula</taxon>
    </lineage>
</organism>